<reference evidence="1" key="1">
    <citation type="submission" date="2019-03" db="EMBL/GenBank/DDBJ databases">
        <title>Single cell metagenomics reveals metabolic interactions within the superorganism composed of flagellate Streblomastix strix and complex community of Bacteroidetes bacteria on its surface.</title>
        <authorList>
            <person name="Treitli S.C."/>
            <person name="Kolisko M."/>
            <person name="Husnik F."/>
            <person name="Keeling P."/>
            <person name="Hampl V."/>
        </authorList>
    </citation>
    <scope>NUCLEOTIDE SEQUENCE</scope>
    <source>
        <strain evidence="1">STM</strain>
    </source>
</reference>
<dbReference type="SUPFAM" id="SSF56935">
    <property type="entry name" value="Porins"/>
    <property type="match status" value="1"/>
</dbReference>
<organism evidence="1">
    <name type="scientific">termite gut metagenome</name>
    <dbReference type="NCBI Taxonomy" id="433724"/>
    <lineage>
        <taxon>unclassified sequences</taxon>
        <taxon>metagenomes</taxon>
        <taxon>organismal metagenomes</taxon>
    </lineage>
</organism>
<proteinExistence type="predicted"/>
<dbReference type="AlphaFoldDB" id="A0A5J4QE85"/>
<sequence>MIDNVGELENKGWEFTINGVLINTRDLKWNKWNISGNISFNRNKITKLYGNVDAIWNRGGYTTVEISRTGNLFVGESINNIYVYKFDKIAQESDMTYIKTLDIADRIVEPGDILPKDINNDKRIDDNDRSVVGNTDPKFFGGFSTDASYKWLNLNIVFNYSYGDKRVSGLYETLMSGSGVNPAHTDLNDRWTPQHTDTNIPRAFKDGGRFTYGDVDWGVQDASFLRMSAVTLSCDIPKRLLETIKLQNMRLYFTGNNLLTVTKYKGYDPEGGDSYPSSKMYVLGMRIEF</sequence>
<dbReference type="EMBL" id="SNRY01003866">
    <property type="protein sequence ID" value="KAA6319479.1"/>
    <property type="molecule type" value="Genomic_DNA"/>
</dbReference>
<evidence type="ECO:0000313" key="1">
    <source>
        <dbReference type="EMBL" id="KAA6319479.1"/>
    </source>
</evidence>
<name>A0A5J4QE85_9ZZZZ</name>
<protein>
    <submittedName>
        <fullName evidence="1">TonB-dependent receptor SusC</fullName>
    </submittedName>
</protein>
<comment type="caution">
    <text evidence="1">The sequence shown here is derived from an EMBL/GenBank/DDBJ whole genome shotgun (WGS) entry which is preliminary data.</text>
</comment>
<keyword evidence="1" id="KW-0675">Receptor</keyword>
<accession>A0A5J4QE85</accession>
<gene>
    <name evidence="1" type="ORF">EZS27_030631</name>
</gene>